<protein>
    <submittedName>
        <fullName evidence="3">Uncharacterized protein</fullName>
    </submittedName>
</protein>
<organism evidence="3">
    <name type="scientific">Phaeodactylum tricornutum</name>
    <name type="common">Diatom</name>
    <dbReference type="NCBI Taxonomy" id="2850"/>
    <lineage>
        <taxon>Eukaryota</taxon>
        <taxon>Sar</taxon>
        <taxon>Stramenopiles</taxon>
        <taxon>Ochrophyta</taxon>
        <taxon>Bacillariophyta</taxon>
        <taxon>Bacillariophyceae</taxon>
        <taxon>Bacillariophycidae</taxon>
        <taxon>Naviculales</taxon>
        <taxon>Phaeodactylaceae</taxon>
        <taxon>Phaeodactylum</taxon>
    </lineage>
</organism>
<feature type="region of interest" description="Disordered" evidence="2">
    <location>
        <begin position="190"/>
        <end position="328"/>
    </location>
</feature>
<feature type="region of interest" description="Disordered" evidence="2">
    <location>
        <begin position="129"/>
        <end position="178"/>
    </location>
</feature>
<feature type="compositionally biased region" description="Polar residues" evidence="2">
    <location>
        <begin position="145"/>
        <end position="155"/>
    </location>
</feature>
<reference evidence="3" key="1">
    <citation type="submission" date="2022-02" db="EMBL/GenBank/DDBJ databases">
        <authorList>
            <person name="Giguere J D."/>
        </authorList>
    </citation>
    <scope>NUCLEOTIDE SEQUENCE</scope>
    <source>
        <strain evidence="3">CCAP 1055/1</strain>
    </source>
</reference>
<feature type="region of interest" description="Disordered" evidence="2">
    <location>
        <begin position="404"/>
        <end position="432"/>
    </location>
</feature>
<feature type="compositionally biased region" description="Low complexity" evidence="2">
    <location>
        <begin position="16"/>
        <end position="29"/>
    </location>
</feature>
<keyword evidence="1" id="KW-0175">Coiled coil</keyword>
<dbReference type="EMBL" id="OU594949">
    <property type="protein sequence ID" value="CAG9293510.1"/>
    <property type="molecule type" value="Genomic_DNA"/>
</dbReference>
<name>A0A8J9TZ75_PHATR</name>
<dbReference type="Proteomes" id="UP000836788">
    <property type="component" value="Chromosome 8"/>
</dbReference>
<feature type="compositionally biased region" description="Polar residues" evidence="2">
    <location>
        <begin position="414"/>
        <end position="431"/>
    </location>
</feature>
<dbReference type="AlphaFoldDB" id="A0A8J9TZ75"/>
<gene>
    <name evidence="3" type="ORF">PTTT1_LOCUS51740</name>
</gene>
<feature type="compositionally biased region" description="Polar residues" evidence="2">
    <location>
        <begin position="265"/>
        <end position="302"/>
    </location>
</feature>
<feature type="compositionally biased region" description="Low complexity" evidence="2">
    <location>
        <begin position="312"/>
        <end position="328"/>
    </location>
</feature>
<accession>A0A8J9TZ75</accession>
<feature type="coiled-coil region" evidence="1">
    <location>
        <begin position="924"/>
        <end position="967"/>
    </location>
</feature>
<feature type="region of interest" description="Disordered" evidence="2">
    <location>
        <begin position="1"/>
        <end position="69"/>
    </location>
</feature>
<evidence type="ECO:0000256" key="1">
    <source>
        <dbReference type="SAM" id="Coils"/>
    </source>
</evidence>
<evidence type="ECO:0000256" key="2">
    <source>
        <dbReference type="SAM" id="MobiDB-lite"/>
    </source>
</evidence>
<feature type="compositionally biased region" description="Low complexity" evidence="2">
    <location>
        <begin position="160"/>
        <end position="173"/>
    </location>
</feature>
<feature type="compositionally biased region" description="Low complexity" evidence="2">
    <location>
        <begin position="229"/>
        <end position="240"/>
    </location>
</feature>
<feature type="region of interest" description="Disordered" evidence="2">
    <location>
        <begin position="1018"/>
        <end position="1053"/>
    </location>
</feature>
<proteinExistence type="predicted"/>
<evidence type="ECO:0000313" key="3">
    <source>
        <dbReference type="EMBL" id="CAG9293510.1"/>
    </source>
</evidence>
<feature type="compositionally biased region" description="Basic residues" evidence="2">
    <location>
        <begin position="59"/>
        <end position="69"/>
    </location>
</feature>
<sequence length="1087" mass="121435">MSSARNFKRHEDTTRSLSNVSSSHKSSFSDPKVGALFPRSKYDMSRQSLPNHSFEGGRQRQHQQQHHHQRMKEFAPVDASWDAIVEEKKDDVSVITTPSAAFQTGSVASGARNGARITRLASMFSNHAVGKTHSKDDGSPKHSRYTSNTPTTRITKTALASPSSPVPSAGSSAYVGWPGTQDKEGAVVSIQSSFEDSSQEDFVRKRESSPSPQTATALLMRSSNEKSRPSSTPYSYSSALSDRHVMSPKQSNTGLRYTQVGDRYSSITSNHNSNTGRGARSPPNSANRRRTGGSSVSFNNLLEPTLDDAWDSEPSTNPPSSTGGTSFSKASSAYMDAFTDKNRRENSVTLAAKEVLRRHRSSIPQPPTQESLAAIDCLSPPHRAFNAPGYRGLIEKTKEVPSLMDDMDSDSSSKATTTYTVSNVGGPTTNVPRHLQYNPEDDAVSDIFDNLSLSKESDIFDNLSNFGTKHSPRRTLRPTTVYPARIAEEEETEHADAFRLVMLGGGLTAIQSTAEGFGNRKTASDYDENLTNSDVDQYGFANVPGFNKMLNAGMTTDNSLLGIQGNLGNTSQAIVRSRRMESESGSSLFTDPYARDQIMDMGGDLSEYYIHPDAMKKVLRVYRRMSEREKSSMPHTEFERQEDESKAFALFEMRSRIMVNDIERGLERRGGTVTVDDLVITPYYRESSRIRDAVIVSKAWRDGASPKDVINSSRLTRREQCIHLIRRPVRSNGSLDDSVAAVGGASSATHHFEWEAKEWVDDTDFMQYRCPSVGPRYMRGFDMFTSGDCQSILLKLTNERCLELRVELNVATKRQIEAEEFMKEDGDGRDGQMTESEMTYLTSMEDVKVISRELVVAEKAFALVRDRMKQLITKYEQLLVKIENESFSGASSVLTYESSHFSDSEYWDEQDNRESAMWARRAQRAELRAEISAREALMAEQKARVVKEEKRRELEVLQQRLLELKSEASHAIPGLEVSSSLAKTFSVRHDNNGHQARLTTSNISNEKIAGVKQRFRDRMAAKKQQDPRAFSESNGDHRGQLPPRPTTPSPSQVERFNVVRSAGEEMYSHLDFYERSLKSVQDPRAFD</sequence>